<feature type="transmembrane region" description="Helical" evidence="1">
    <location>
        <begin position="229"/>
        <end position="254"/>
    </location>
</feature>
<evidence type="ECO:0000256" key="1">
    <source>
        <dbReference type="SAM" id="Phobius"/>
    </source>
</evidence>
<dbReference type="EMBL" id="FOEG01000006">
    <property type="protein sequence ID" value="SEP01844.1"/>
    <property type="molecule type" value="Genomic_DNA"/>
</dbReference>
<feature type="transmembrane region" description="Helical" evidence="1">
    <location>
        <begin position="108"/>
        <end position="133"/>
    </location>
</feature>
<keyword evidence="1" id="KW-0812">Transmembrane</keyword>
<proteinExistence type="predicted"/>
<keyword evidence="3" id="KW-1185">Reference proteome</keyword>
<accession>A0A1H8UG43</accession>
<organism evidence="2 3">
    <name type="scientific">Aquisalimonas asiatica</name>
    <dbReference type="NCBI Taxonomy" id="406100"/>
    <lineage>
        <taxon>Bacteria</taxon>
        <taxon>Pseudomonadati</taxon>
        <taxon>Pseudomonadota</taxon>
        <taxon>Gammaproteobacteria</taxon>
        <taxon>Chromatiales</taxon>
        <taxon>Ectothiorhodospiraceae</taxon>
        <taxon>Aquisalimonas</taxon>
    </lineage>
</organism>
<dbReference type="AlphaFoldDB" id="A0A1H8UG43"/>
<sequence length="274" mass="29448">MAEQYASADAETPAPGTLSETVGYAFALFRRHFLRLLPLGIVFHAAFAGYLLYLSRAPYADSDPGLGLVVLHLLMVILFCWVWAFGARCVHDQEAAGDVEPYDGHAGLFGRVILLFVLFQFLSVLAVFPLVFLMEVGGVWLAGVVAIVSGLYLSIRCWMVPVVMGVEDRYSMDAIGRSWKLTSGGPAFLLALGVVLFALAATAVPGMLWKLGLDAVFYPGYLMDNGTAFFWWLGVVGGEALLFPLFIAASVAALHALQAGCPADAETDAETDAD</sequence>
<evidence type="ECO:0000313" key="2">
    <source>
        <dbReference type="EMBL" id="SEP01844.1"/>
    </source>
</evidence>
<feature type="transmembrane region" description="Helical" evidence="1">
    <location>
        <begin position="187"/>
        <end position="209"/>
    </location>
</feature>
<protein>
    <submittedName>
        <fullName evidence="2">Uncharacterized protein</fullName>
    </submittedName>
</protein>
<dbReference type="STRING" id="406100.SAMN04488052_106163"/>
<gene>
    <name evidence="2" type="ORF">SAMN04488052_106163</name>
</gene>
<keyword evidence="1" id="KW-0472">Membrane</keyword>
<feature type="transmembrane region" description="Helical" evidence="1">
    <location>
        <begin position="139"/>
        <end position="166"/>
    </location>
</feature>
<dbReference type="Proteomes" id="UP000199657">
    <property type="component" value="Unassembled WGS sequence"/>
</dbReference>
<keyword evidence="1" id="KW-1133">Transmembrane helix</keyword>
<feature type="transmembrane region" description="Helical" evidence="1">
    <location>
        <begin position="65"/>
        <end position="87"/>
    </location>
</feature>
<evidence type="ECO:0000313" key="3">
    <source>
        <dbReference type="Proteomes" id="UP000199657"/>
    </source>
</evidence>
<reference evidence="2 3" key="1">
    <citation type="submission" date="2016-10" db="EMBL/GenBank/DDBJ databases">
        <authorList>
            <person name="de Groot N.N."/>
        </authorList>
    </citation>
    <scope>NUCLEOTIDE SEQUENCE [LARGE SCALE GENOMIC DNA]</scope>
    <source>
        <strain evidence="2 3">CGMCC 1.6291</strain>
    </source>
</reference>
<feature type="transmembrane region" description="Helical" evidence="1">
    <location>
        <begin position="33"/>
        <end position="53"/>
    </location>
</feature>
<name>A0A1H8UG43_9GAMM</name>